<dbReference type="SUPFAM" id="SSF48113">
    <property type="entry name" value="Heme-dependent peroxidases"/>
    <property type="match status" value="1"/>
</dbReference>
<evidence type="ECO:0000256" key="6">
    <source>
        <dbReference type="RuleBase" id="RU004241"/>
    </source>
</evidence>
<dbReference type="EMBL" id="BQMJ01000015">
    <property type="protein sequence ID" value="GJQ10420.1"/>
    <property type="molecule type" value="Genomic_DNA"/>
</dbReference>
<keyword evidence="2" id="KW-0349">Heme</keyword>
<reference evidence="10" key="2">
    <citation type="submission" date="2022-01" db="EMBL/GenBank/DDBJ databases">
        <authorList>
            <person name="Hirooka S."/>
            <person name="Miyagishima S.Y."/>
        </authorList>
    </citation>
    <scope>NUCLEOTIDE SEQUENCE</scope>
    <source>
        <strain evidence="10">NBRC 102759</strain>
    </source>
</reference>
<dbReference type="InterPro" id="IPR002207">
    <property type="entry name" value="Peroxidase_I"/>
</dbReference>
<evidence type="ECO:0000256" key="5">
    <source>
        <dbReference type="ARBA" id="ARBA00023004"/>
    </source>
</evidence>
<dbReference type="InterPro" id="IPR044831">
    <property type="entry name" value="Ccp1-like"/>
</dbReference>
<dbReference type="OrthoDB" id="2859658at2759"/>
<dbReference type="GO" id="GO:0034599">
    <property type="term" value="P:cellular response to oxidative stress"/>
    <property type="evidence" value="ECO:0007669"/>
    <property type="project" value="InterPro"/>
</dbReference>
<evidence type="ECO:0000256" key="2">
    <source>
        <dbReference type="ARBA" id="ARBA00022617"/>
    </source>
</evidence>
<evidence type="ECO:0000256" key="3">
    <source>
        <dbReference type="ARBA" id="ARBA00022723"/>
    </source>
</evidence>
<dbReference type="EMBL" id="BQMJ01000036">
    <property type="protein sequence ID" value="GJQ12707.1"/>
    <property type="molecule type" value="Genomic_DNA"/>
</dbReference>
<dbReference type="PANTHER" id="PTHR31356:SF36">
    <property type="entry name" value="L-ASCORBATE PEROXIDASE 3"/>
    <property type="match status" value="1"/>
</dbReference>
<evidence type="ECO:0000313" key="9">
    <source>
        <dbReference type="EMBL" id="GJQ10420.1"/>
    </source>
</evidence>
<dbReference type="Pfam" id="PF00141">
    <property type="entry name" value="peroxidase"/>
    <property type="match status" value="1"/>
</dbReference>
<dbReference type="PRINTS" id="PR00459">
    <property type="entry name" value="ASPEROXIDASE"/>
</dbReference>
<dbReference type="Gene3D" id="1.10.520.10">
    <property type="match status" value="1"/>
</dbReference>
<reference evidence="10" key="1">
    <citation type="journal article" date="2022" name="Proc. Natl. Acad. Sci. U.S.A.">
        <title>Life cycle and functional genomics of the unicellular red alga Galdieria for elucidating algal and plant evolution and industrial use.</title>
        <authorList>
            <person name="Hirooka S."/>
            <person name="Itabashi T."/>
            <person name="Ichinose T.M."/>
            <person name="Onuma R."/>
            <person name="Fujiwara T."/>
            <person name="Yamashita S."/>
            <person name="Jong L.W."/>
            <person name="Tomita R."/>
            <person name="Iwane A.H."/>
            <person name="Miyagishima S.Y."/>
        </authorList>
    </citation>
    <scope>NUCLEOTIDE SEQUENCE</scope>
    <source>
        <strain evidence="10">NBRC 102759</strain>
    </source>
</reference>
<evidence type="ECO:0000256" key="4">
    <source>
        <dbReference type="ARBA" id="ARBA00023002"/>
    </source>
</evidence>
<sequence>MLLPCFVDGCYVARLNDHFIPKQLIKKYCTCNHKYLRAVVVCSSHNNVSRRTFLSKALLYTTLGGLVTTSLTEFPLNCDAEVFFDTDRYGDKEITISTINRLKQTLRNTLSKNLHLLPQYIQLALHDALSYSKQTKQGGLNGSLRFEMKRPGNAFLHSCYQTVEEAHQSYSEVGYGDYIAFAGSVTLDIVGAPRVKLQVGREDASGPDEESQLSQSTQDSSYTYALEKDFQRAGLDATRNTVLFLGALGFLSKVCEQFSNSKVTEEQESLESSDIFDQPELTYGDITQKGKRTVAVGTQVRKLKLPGIKFSNQFLKDLISKKGNQQTNLKSSSTEDKYSVLLNESRFLKYVEYYAKNNQKFRGDFVDAYQDISLLGSRYETLKQ</sequence>
<evidence type="ECO:0000313" key="10">
    <source>
        <dbReference type="EMBL" id="GJQ12707.1"/>
    </source>
</evidence>
<dbReference type="InterPro" id="IPR010255">
    <property type="entry name" value="Haem_peroxidase_sf"/>
</dbReference>
<dbReference type="GO" id="GO:0000302">
    <property type="term" value="P:response to reactive oxygen species"/>
    <property type="evidence" value="ECO:0007669"/>
    <property type="project" value="TreeGrafter"/>
</dbReference>
<dbReference type="GO" id="GO:0042744">
    <property type="term" value="P:hydrogen peroxide catabolic process"/>
    <property type="evidence" value="ECO:0007669"/>
    <property type="project" value="TreeGrafter"/>
</dbReference>
<organism evidence="10 11">
    <name type="scientific">Galdieria partita</name>
    <dbReference type="NCBI Taxonomy" id="83374"/>
    <lineage>
        <taxon>Eukaryota</taxon>
        <taxon>Rhodophyta</taxon>
        <taxon>Bangiophyceae</taxon>
        <taxon>Galdieriales</taxon>
        <taxon>Galdieriaceae</taxon>
        <taxon>Galdieria</taxon>
    </lineage>
</organism>
<comment type="similarity">
    <text evidence="6">Belongs to the peroxidase family.</text>
</comment>
<keyword evidence="1" id="KW-0575">Peroxidase</keyword>
<keyword evidence="3" id="KW-0479">Metal-binding</keyword>
<proteinExistence type="inferred from homology"/>
<evidence type="ECO:0000256" key="7">
    <source>
        <dbReference type="SAM" id="MobiDB-lite"/>
    </source>
</evidence>
<accession>A0A9C7PZF7</accession>
<feature type="region of interest" description="Disordered" evidence="7">
    <location>
        <begin position="200"/>
        <end position="219"/>
    </location>
</feature>
<dbReference type="AlphaFoldDB" id="A0A9C7PZF7"/>
<gene>
    <name evidence="9" type="ORF">GpartN1_g2211.t1</name>
    <name evidence="10" type="ORF">GpartN1_g4498.t1</name>
</gene>
<dbReference type="InterPro" id="IPR002016">
    <property type="entry name" value="Haem_peroxidase"/>
</dbReference>
<dbReference type="PRINTS" id="PR00458">
    <property type="entry name" value="PEROXIDASE"/>
</dbReference>
<dbReference type="GO" id="GO:0046872">
    <property type="term" value="F:metal ion binding"/>
    <property type="evidence" value="ECO:0007669"/>
    <property type="project" value="UniProtKB-KW"/>
</dbReference>
<dbReference type="GO" id="GO:0020037">
    <property type="term" value="F:heme binding"/>
    <property type="evidence" value="ECO:0007669"/>
    <property type="project" value="InterPro"/>
</dbReference>
<keyword evidence="5" id="KW-0408">Iron</keyword>
<protein>
    <recommendedName>
        <fullName evidence="8">Plant heme peroxidase family profile domain-containing protein</fullName>
    </recommendedName>
</protein>
<dbReference type="Proteomes" id="UP001061958">
    <property type="component" value="Unassembled WGS sequence"/>
</dbReference>
<feature type="domain" description="Plant heme peroxidase family profile" evidence="8">
    <location>
        <begin position="74"/>
        <end position="384"/>
    </location>
</feature>
<dbReference type="PANTHER" id="PTHR31356">
    <property type="entry name" value="THYLAKOID LUMENAL 29 KDA PROTEIN, CHLOROPLASTIC-RELATED"/>
    <property type="match status" value="1"/>
</dbReference>
<evidence type="ECO:0000256" key="1">
    <source>
        <dbReference type="ARBA" id="ARBA00022559"/>
    </source>
</evidence>
<keyword evidence="4" id="KW-0560">Oxidoreductase</keyword>
<dbReference type="Gene3D" id="1.10.420.10">
    <property type="entry name" value="Peroxidase, domain 2"/>
    <property type="match status" value="1"/>
</dbReference>
<name>A0A9C7PZF7_9RHOD</name>
<dbReference type="GO" id="GO:0004601">
    <property type="term" value="F:peroxidase activity"/>
    <property type="evidence" value="ECO:0007669"/>
    <property type="project" value="UniProtKB-KW"/>
</dbReference>
<keyword evidence="11" id="KW-1185">Reference proteome</keyword>
<dbReference type="PROSITE" id="PS50873">
    <property type="entry name" value="PEROXIDASE_4"/>
    <property type="match status" value="1"/>
</dbReference>
<evidence type="ECO:0000313" key="11">
    <source>
        <dbReference type="Proteomes" id="UP001061958"/>
    </source>
</evidence>
<comment type="caution">
    <text evidence="10">The sequence shown here is derived from an EMBL/GenBank/DDBJ whole genome shotgun (WGS) entry which is preliminary data.</text>
</comment>
<evidence type="ECO:0000259" key="8">
    <source>
        <dbReference type="PROSITE" id="PS50873"/>
    </source>
</evidence>